<dbReference type="Proteomes" id="UP000000311">
    <property type="component" value="Unassembled WGS sequence"/>
</dbReference>
<organism evidence="2">
    <name type="scientific">Camponotus floridanus</name>
    <name type="common">Florida carpenter ant</name>
    <dbReference type="NCBI Taxonomy" id="104421"/>
    <lineage>
        <taxon>Eukaryota</taxon>
        <taxon>Metazoa</taxon>
        <taxon>Ecdysozoa</taxon>
        <taxon>Arthropoda</taxon>
        <taxon>Hexapoda</taxon>
        <taxon>Insecta</taxon>
        <taxon>Pterygota</taxon>
        <taxon>Neoptera</taxon>
        <taxon>Endopterygota</taxon>
        <taxon>Hymenoptera</taxon>
        <taxon>Apocrita</taxon>
        <taxon>Aculeata</taxon>
        <taxon>Formicoidea</taxon>
        <taxon>Formicidae</taxon>
        <taxon>Formicinae</taxon>
        <taxon>Camponotus</taxon>
    </lineage>
</organism>
<proteinExistence type="predicted"/>
<accession>E2A023</accession>
<reference evidence="1 2" key="1">
    <citation type="journal article" date="2010" name="Science">
        <title>Genomic comparison of the ants Camponotus floridanus and Harpegnathos saltator.</title>
        <authorList>
            <person name="Bonasio R."/>
            <person name="Zhang G."/>
            <person name="Ye C."/>
            <person name="Mutti N.S."/>
            <person name="Fang X."/>
            <person name="Qin N."/>
            <person name="Donahue G."/>
            <person name="Yang P."/>
            <person name="Li Q."/>
            <person name="Li C."/>
            <person name="Zhang P."/>
            <person name="Huang Z."/>
            <person name="Berger S.L."/>
            <person name="Reinberg D."/>
            <person name="Wang J."/>
            <person name="Liebig J."/>
        </authorList>
    </citation>
    <scope>NUCLEOTIDE SEQUENCE [LARGE SCALE GENOMIC DNA]</scope>
    <source>
        <strain evidence="2">C129</strain>
    </source>
</reference>
<protein>
    <submittedName>
        <fullName evidence="1">Uncharacterized protein</fullName>
    </submittedName>
</protein>
<gene>
    <name evidence="1" type="ORF">EAG_02166</name>
</gene>
<evidence type="ECO:0000313" key="2">
    <source>
        <dbReference type="Proteomes" id="UP000000311"/>
    </source>
</evidence>
<dbReference type="InParanoid" id="E2A023"/>
<dbReference type="STRING" id="104421.E2A023"/>
<evidence type="ECO:0000313" key="1">
    <source>
        <dbReference type="EMBL" id="EFN73222.1"/>
    </source>
</evidence>
<name>E2A023_CAMFO</name>
<keyword evidence="2" id="KW-1185">Reference proteome</keyword>
<dbReference type="EMBL" id="GL435538">
    <property type="protein sequence ID" value="EFN73222.1"/>
    <property type="molecule type" value="Genomic_DNA"/>
</dbReference>
<sequence>MSFFPATVEEWRWRGRGRMPLACSWGPFRDTAVENTRRSFSRCESDITPLLPRGEGLRCKVHAQLHTPPLHPPPHPVANPCEIRDGGQSGPWSIGTVVNRDGSQSEPWSIGTVVNRYGGQSVRWSIGTVVNRDGGQSIRWSIGTLVNRDGGQSGRGQSQRGQFQRGQSGWSILTWPNGTFLISKYPNPLII</sequence>
<dbReference type="AlphaFoldDB" id="E2A023"/>